<reference evidence="2 3" key="1">
    <citation type="submission" date="2016-03" db="EMBL/GenBank/DDBJ databases">
        <title>Cyphomyrmex costatus WGS genome.</title>
        <authorList>
            <person name="Nygaard S."/>
            <person name="Hu H."/>
            <person name="Boomsma J."/>
            <person name="Zhang G."/>
        </authorList>
    </citation>
    <scope>NUCLEOTIDE SEQUENCE [LARGE SCALE GENOMIC DNA]</scope>
    <source>
        <strain evidence="2">MS0001</strain>
        <tissue evidence="2">Whole body</tissue>
    </source>
</reference>
<sequence length="284" mass="30640">MPNPRRRGRQRENVGGTGGYFTDTQKTVVTICIGTLILALDVSSCSSGPDCSVPFDRVASATNAPFSMLVFESTRTNRFLLRAASLYELFVELIVVVVVVVVIVVKYNPPVLVDVALTSRLEEASIGEVARSDSLSDSSETSHPFLPRLLCLYTRLLGGTSVNPCHSLEGITSASSMMMLDRVEESSRLLDISLCPSSAILGIISSVRVPAASLMSLIESAVCSSGRSTVDSESWIVDTVRRSFDKGYGERQAVRTCRGADMTTGIQRRKSGATTLTKSAEWIT</sequence>
<evidence type="ECO:0000313" key="2">
    <source>
        <dbReference type="EMBL" id="KYN04129.1"/>
    </source>
</evidence>
<dbReference type="AlphaFoldDB" id="A0A195CVD9"/>
<keyword evidence="1" id="KW-0472">Membrane</keyword>
<gene>
    <name evidence="2" type="ORF">ALC62_04894</name>
</gene>
<evidence type="ECO:0000313" key="3">
    <source>
        <dbReference type="Proteomes" id="UP000078542"/>
    </source>
</evidence>
<name>A0A195CVD9_9HYME</name>
<keyword evidence="3" id="KW-1185">Reference proteome</keyword>
<keyword evidence="1" id="KW-0812">Transmembrane</keyword>
<dbReference type="EMBL" id="KQ977279">
    <property type="protein sequence ID" value="KYN04129.1"/>
    <property type="molecule type" value="Genomic_DNA"/>
</dbReference>
<dbReference type="Proteomes" id="UP000078542">
    <property type="component" value="Unassembled WGS sequence"/>
</dbReference>
<accession>A0A195CVD9</accession>
<evidence type="ECO:0000256" key="1">
    <source>
        <dbReference type="SAM" id="Phobius"/>
    </source>
</evidence>
<keyword evidence="1" id="KW-1133">Transmembrane helix</keyword>
<feature type="transmembrane region" description="Helical" evidence="1">
    <location>
        <begin position="85"/>
        <end position="105"/>
    </location>
</feature>
<protein>
    <submittedName>
        <fullName evidence="2">Uncharacterized protein</fullName>
    </submittedName>
</protein>
<organism evidence="2 3">
    <name type="scientific">Cyphomyrmex costatus</name>
    <dbReference type="NCBI Taxonomy" id="456900"/>
    <lineage>
        <taxon>Eukaryota</taxon>
        <taxon>Metazoa</taxon>
        <taxon>Ecdysozoa</taxon>
        <taxon>Arthropoda</taxon>
        <taxon>Hexapoda</taxon>
        <taxon>Insecta</taxon>
        <taxon>Pterygota</taxon>
        <taxon>Neoptera</taxon>
        <taxon>Endopterygota</taxon>
        <taxon>Hymenoptera</taxon>
        <taxon>Apocrita</taxon>
        <taxon>Aculeata</taxon>
        <taxon>Formicoidea</taxon>
        <taxon>Formicidae</taxon>
        <taxon>Myrmicinae</taxon>
        <taxon>Cyphomyrmex</taxon>
    </lineage>
</organism>
<proteinExistence type="predicted"/>